<protein>
    <submittedName>
        <fullName evidence="2">Conserved domain protein</fullName>
    </submittedName>
</protein>
<organism evidence="2 3">
    <name type="scientific">Paraprevotella xylaniphila YIT 11841</name>
    <dbReference type="NCBI Taxonomy" id="762982"/>
    <lineage>
        <taxon>Bacteria</taxon>
        <taxon>Pseudomonadati</taxon>
        <taxon>Bacteroidota</taxon>
        <taxon>Bacteroidia</taxon>
        <taxon>Bacteroidales</taxon>
        <taxon>Prevotellaceae</taxon>
        <taxon>Paraprevotella</taxon>
    </lineage>
</organism>
<evidence type="ECO:0000256" key="1">
    <source>
        <dbReference type="SAM" id="Phobius"/>
    </source>
</evidence>
<evidence type="ECO:0000313" key="2">
    <source>
        <dbReference type="EMBL" id="EGG55957.1"/>
    </source>
</evidence>
<proteinExistence type="predicted"/>
<feature type="transmembrane region" description="Helical" evidence="1">
    <location>
        <begin position="6"/>
        <end position="21"/>
    </location>
</feature>
<dbReference type="STRING" id="762982.HMPREF9442_00823"/>
<reference evidence="2 3" key="1">
    <citation type="submission" date="2011-02" db="EMBL/GenBank/DDBJ databases">
        <authorList>
            <person name="Weinstock G."/>
            <person name="Sodergren E."/>
            <person name="Clifton S."/>
            <person name="Fulton L."/>
            <person name="Fulton B."/>
            <person name="Courtney L."/>
            <person name="Fronick C."/>
            <person name="Harrison M."/>
            <person name="Strong C."/>
            <person name="Farmer C."/>
            <person name="Delahaunty K."/>
            <person name="Markovic C."/>
            <person name="Hall O."/>
            <person name="Minx P."/>
            <person name="Tomlinson C."/>
            <person name="Mitreva M."/>
            <person name="Hou S."/>
            <person name="Chen J."/>
            <person name="Wollam A."/>
            <person name="Pepin K.H."/>
            <person name="Johnson M."/>
            <person name="Bhonagiri V."/>
            <person name="Zhang X."/>
            <person name="Suruliraj S."/>
            <person name="Warren W."/>
            <person name="Chinwalla A."/>
            <person name="Mardis E.R."/>
            <person name="Wilson R.K."/>
        </authorList>
    </citation>
    <scope>NUCLEOTIDE SEQUENCE [LARGE SCALE GENOMIC DNA]</scope>
    <source>
        <strain evidence="2 3">YIT 11841</strain>
    </source>
</reference>
<keyword evidence="1" id="KW-0812">Transmembrane</keyword>
<gene>
    <name evidence="2" type="ORF">HMPREF9442_00823</name>
</gene>
<dbReference type="AlphaFoldDB" id="F3QRL9"/>
<keyword evidence="3" id="KW-1185">Reference proteome</keyword>
<keyword evidence="1" id="KW-1133">Transmembrane helix</keyword>
<dbReference type="HOGENOM" id="CLU_3120855_0_0_10"/>
<keyword evidence="1" id="KW-0472">Membrane</keyword>
<name>F3QRL9_9BACT</name>
<dbReference type="Proteomes" id="UP000005546">
    <property type="component" value="Unassembled WGS sequence"/>
</dbReference>
<evidence type="ECO:0000313" key="3">
    <source>
        <dbReference type="Proteomes" id="UP000005546"/>
    </source>
</evidence>
<comment type="caution">
    <text evidence="2">The sequence shown here is derived from an EMBL/GenBank/DDBJ whole genome shotgun (WGS) entry which is preliminary data.</text>
</comment>
<sequence length="50" mass="6067">MIVEWYITDFSYFCIGLRLLFPKHIRIKKKRYAYLVLENVGNFQLDARIA</sequence>
<accession>F3QRL9</accession>
<dbReference type="EMBL" id="AFBR01000022">
    <property type="protein sequence ID" value="EGG55957.1"/>
    <property type="molecule type" value="Genomic_DNA"/>
</dbReference>